<dbReference type="InterPro" id="IPR010158">
    <property type="entry name" value="Amidase_Cbmase"/>
</dbReference>
<keyword evidence="2 3" id="KW-0378">Hydrolase</keyword>
<organism evidence="3 4">
    <name type="scientific">Flaviflagellibacter deserti</name>
    <dbReference type="NCBI Taxonomy" id="2267266"/>
    <lineage>
        <taxon>Bacteria</taxon>
        <taxon>Pseudomonadati</taxon>
        <taxon>Pseudomonadota</taxon>
        <taxon>Alphaproteobacteria</taxon>
        <taxon>Hyphomicrobiales</taxon>
        <taxon>Flaviflagellibacter</taxon>
    </lineage>
</organism>
<protein>
    <submittedName>
        <fullName evidence="3">Zn-dependent hydrolase</fullName>
    </submittedName>
</protein>
<comment type="similarity">
    <text evidence="1">Belongs to the peptidase M20 family.</text>
</comment>
<dbReference type="RefSeq" id="WP_114955969.1">
    <property type="nucleotide sequence ID" value="NZ_JBHSJF010000006.1"/>
</dbReference>
<dbReference type="InterPro" id="IPR002933">
    <property type="entry name" value="Peptidase_M20"/>
</dbReference>
<accession>A0ABV9Z4T5</accession>
<name>A0ABV9Z4T5_9HYPH</name>
<proteinExistence type="inferred from homology"/>
<dbReference type="GO" id="GO:0016787">
    <property type="term" value="F:hydrolase activity"/>
    <property type="evidence" value="ECO:0007669"/>
    <property type="project" value="UniProtKB-KW"/>
</dbReference>
<dbReference type="Proteomes" id="UP001595796">
    <property type="component" value="Unassembled WGS sequence"/>
</dbReference>
<dbReference type="Gene3D" id="3.40.630.10">
    <property type="entry name" value="Zn peptidases"/>
    <property type="match status" value="1"/>
</dbReference>
<gene>
    <name evidence="3" type="ORF">ACFPFW_12620</name>
</gene>
<dbReference type="CDD" id="cd03884">
    <property type="entry name" value="M20_bAS"/>
    <property type="match status" value="1"/>
</dbReference>
<dbReference type="Gene3D" id="3.30.70.360">
    <property type="match status" value="1"/>
</dbReference>
<dbReference type="Pfam" id="PF01546">
    <property type="entry name" value="Peptidase_M20"/>
    <property type="match status" value="1"/>
</dbReference>
<dbReference type="NCBIfam" id="NF006771">
    <property type="entry name" value="PRK09290.1-5"/>
    <property type="match status" value="1"/>
</dbReference>
<dbReference type="SUPFAM" id="SSF53187">
    <property type="entry name" value="Zn-dependent exopeptidases"/>
    <property type="match status" value="1"/>
</dbReference>
<evidence type="ECO:0000256" key="1">
    <source>
        <dbReference type="ARBA" id="ARBA00006153"/>
    </source>
</evidence>
<evidence type="ECO:0000256" key="2">
    <source>
        <dbReference type="ARBA" id="ARBA00022801"/>
    </source>
</evidence>
<comment type="caution">
    <text evidence="3">The sequence shown here is derived from an EMBL/GenBank/DDBJ whole genome shotgun (WGS) entry which is preliminary data.</text>
</comment>
<dbReference type="NCBIfam" id="TIGR01879">
    <property type="entry name" value="hydantase"/>
    <property type="match status" value="1"/>
</dbReference>
<dbReference type="PIRSF" id="PIRSF001235">
    <property type="entry name" value="Amidase_carbamoylase"/>
    <property type="match status" value="1"/>
</dbReference>
<dbReference type="PANTHER" id="PTHR32494:SF5">
    <property type="entry name" value="ALLANTOATE AMIDOHYDROLASE"/>
    <property type="match status" value="1"/>
</dbReference>
<dbReference type="NCBIfam" id="NF006769">
    <property type="entry name" value="PRK09290.1-3"/>
    <property type="match status" value="1"/>
</dbReference>
<dbReference type="InterPro" id="IPR036264">
    <property type="entry name" value="Bact_exopeptidase_dim_dom"/>
</dbReference>
<evidence type="ECO:0000313" key="3">
    <source>
        <dbReference type="EMBL" id="MFC5068853.1"/>
    </source>
</evidence>
<sequence length="425" mass="44612">MLATRKSQTGQNLTINGDRLWSTLMETAQFGATRKGGIKRLALSDEDRLVRNWLVAKARERGYSVGVDDLGNIYVQRAGRDPDKLPVAMGSHLDTQPTGGKFDGVLGVLAGLEVLRTLDDAGIETDAPLCLINWTNEEGARFAPGEMGSEVFAGDVERSFALTRMDANGITVADALAGIGYRGTERTGERRFAAMVELHIEQGPTLEAEGVPIGVVSHAKGQIWCNGVVEGRESHAGTTPMHLRKDALTAFAEFALAVEAIARAEAPGGVGTIGVAEIGPGSRNTVPGGVQFSLEFRHPEAQALARMYADAHAAAARISNARGVGVMVEKIWSKAPVTFAPEVVETISHAADTLGLKHLPMISGAGHDACAVATVMPTAMIFVPCKDGISHNEAESATPSDCADGANVLLHSVLALAGVHQKAGG</sequence>
<reference evidence="4" key="1">
    <citation type="journal article" date="2019" name="Int. J. Syst. Evol. Microbiol.">
        <title>The Global Catalogue of Microorganisms (GCM) 10K type strain sequencing project: providing services to taxonomists for standard genome sequencing and annotation.</title>
        <authorList>
            <consortium name="The Broad Institute Genomics Platform"/>
            <consortium name="The Broad Institute Genome Sequencing Center for Infectious Disease"/>
            <person name="Wu L."/>
            <person name="Ma J."/>
        </authorList>
    </citation>
    <scope>NUCLEOTIDE SEQUENCE [LARGE SCALE GENOMIC DNA]</scope>
    <source>
        <strain evidence="4">CGMCC 1.16444</strain>
    </source>
</reference>
<dbReference type="EMBL" id="JBHSJF010000006">
    <property type="protein sequence ID" value="MFC5068853.1"/>
    <property type="molecule type" value="Genomic_DNA"/>
</dbReference>
<evidence type="ECO:0000313" key="4">
    <source>
        <dbReference type="Proteomes" id="UP001595796"/>
    </source>
</evidence>
<keyword evidence="4" id="KW-1185">Reference proteome</keyword>
<dbReference type="PANTHER" id="PTHR32494">
    <property type="entry name" value="ALLANTOATE DEIMINASE-RELATED"/>
    <property type="match status" value="1"/>
</dbReference>
<dbReference type="SUPFAM" id="SSF55031">
    <property type="entry name" value="Bacterial exopeptidase dimerisation domain"/>
    <property type="match status" value="1"/>
</dbReference>